<keyword evidence="2 5" id="KW-0812">Transmembrane</keyword>
<evidence type="ECO:0000256" key="5">
    <source>
        <dbReference type="SAM" id="Phobius"/>
    </source>
</evidence>
<dbReference type="Proteomes" id="UP000053593">
    <property type="component" value="Unassembled WGS sequence"/>
</dbReference>
<dbReference type="GO" id="GO:0035838">
    <property type="term" value="C:growing cell tip"/>
    <property type="evidence" value="ECO:0007669"/>
    <property type="project" value="TreeGrafter"/>
</dbReference>
<dbReference type="PANTHER" id="PTHR28013:SF3">
    <property type="entry name" value="PROTEIN DCV1-RELATED"/>
    <property type="match status" value="1"/>
</dbReference>
<dbReference type="HOGENOM" id="CLU_076420_2_0_1"/>
<evidence type="ECO:0008006" key="8">
    <source>
        <dbReference type="Google" id="ProtNLM"/>
    </source>
</evidence>
<dbReference type="GO" id="GO:0032153">
    <property type="term" value="C:cell division site"/>
    <property type="evidence" value="ECO:0007669"/>
    <property type="project" value="TreeGrafter"/>
</dbReference>
<dbReference type="EMBL" id="KN834778">
    <property type="protein sequence ID" value="KIK59769.1"/>
    <property type="molecule type" value="Genomic_DNA"/>
</dbReference>
<evidence type="ECO:0000256" key="2">
    <source>
        <dbReference type="ARBA" id="ARBA00022692"/>
    </source>
</evidence>
<feature type="transmembrane region" description="Helical" evidence="5">
    <location>
        <begin position="194"/>
        <end position="219"/>
    </location>
</feature>
<dbReference type="InterPro" id="IPR009571">
    <property type="entry name" value="SUR7/Rim9-like_fungi"/>
</dbReference>
<gene>
    <name evidence="6" type="ORF">GYMLUDRAFT_44220</name>
</gene>
<dbReference type="AlphaFoldDB" id="A0A0D0CB98"/>
<evidence type="ECO:0000256" key="4">
    <source>
        <dbReference type="ARBA" id="ARBA00023136"/>
    </source>
</evidence>
<evidence type="ECO:0000313" key="7">
    <source>
        <dbReference type="Proteomes" id="UP000053593"/>
    </source>
</evidence>
<organism evidence="6 7">
    <name type="scientific">Collybiopsis luxurians FD-317 M1</name>
    <dbReference type="NCBI Taxonomy" id="944289"/>
    <lineage>
        <taxon>Eukaryota</taxon>
        <taxon>Fungi</taxon>
        <taxon>Dikarya</taxon>
        <taxon>Basidiomycota</taxon>
        <taxon>Agaricomycotina</taxon>
        <taxon>Agaricomycetes</taxon>
        <taxon>Agaricomycetidae</taxon>
        <taxon>Agaricales</taxon>
        <taxon>Marasmiineae</taxon>
        <taxon>Omphalotaceae</taxon>
        <taxon>Collybiopsis</taxon>
        <taxon>Collybiopsis luxurians</taxon>
    </lineage>
</organism>
<feature type="transmembrane region" description="Helical" evidence="5">
    <location>
        <begin position="147"/>
        <end position="174"/>
    </location>
</feature>
<name>A0A0D0CB98_9AGAR</name>
<reference evidence="6 7" key="1">
    <citation type="submission" date="2014-04" db="EMBL/GenBank/DDBJ databases">
        <title>Evolutionary Origins and Diversification of the Mycorrhizal Mutualists.</title>
        <authorList>
            <consortium name="DOE Joint Genome Institute"/>
            <consortium name="Mycorrhizal Genomics Consortium"/>
            <person name="Kohler A."/>
            <person name="Kuo A."/>
            <person name="Nagy L.G."/>
            <person name="Floudas D."/>
            <person name="Copeland A."/>
            <person name="Barry K.W."/>
            <person name="Cichocki N."/>
            <person name="Veneault-Fourrey C."/>
            <person name="LaButti K."/>
            <person name="Lindquist E.A."/>
            <person name="Lipzen A."/>
            <person name="Lundell T."/>
            <person name="Morin E."/>
            <person name="Murat C."/>
            <person name="Riley R."/>
            <person name="Ohm R."/>
            <person name="Sun H."/>
            <person name="Tunlid A."/>
            <person name="Henrissat B."/>
            <person name="Grigoriev I.V."/>
            <person name="Hibbett D.S."/>
            <person name="Martin F."/>
        </authorList>
    </citation>
    <scope>NUCLEOTIDE SEQUENCE [LARGE SCALE GENOMIC DNA]</scope>
    <source>
        <strain evidence="6 7">FD-317 M1</strain>
    </source>
</reference>
<evidence type="ECO:0000256" key="3">
    <source>
        <dbReference type="ARBA" id="ARBA00022989"/>
    </source>
</evidence>
<keyword evidence="4 5" id="KW-0472">Membrane</keyword>
<evidence type="ECO:0000313" key="6">
    <source>
        <dbReference type="EMBL" id="KIK59769.1"/>
    </source>
</evidence>
<proteinExistence type="predicted"/>
<keyword evidence="7" id="KW-1185">Reference proteome</keyword>
<dbReference type="PANTHER" id="PTHR28013">
    <property type="entry name" value="PROTEIN DCV1-RELATED"/>
    <property type="match status" value="1"/>
</dbReference>
<protein>
    <recommendedName>
        <fullName evidence="8">Pali-domain-containing protein</fullName>
    </recommendedName>
</protein>
<evidence type="ECO:0000256" key="1">
    <source>
        <dbReference type="ARBA" id="ARBA00004141"/>
    </source>
</evidence>
<dbReference type="Gene3D" id="1.20.140.150">
    <property type="match status" value="1"/>
</dbReference>
<accession>A0A0D0CB98</accession>
<dbReference type="InterPro" id="IPR051380">
    <property type="entry name" value="pH-response_reg_palI/RIM9"/>
</dbReference>
<feature type="transmembrane region" description="Helical" evidence="5">
    <location>
        <begin position="114"/>
        <end position="135"/>
    </location>
</feature>
<sequence length="228" mass="24297">MLATTLTPVLLFSAFLLLLLVTLSVPIIKSIYLFTLSANTSSLLESASANIHFGVWGYCTSPVNVAGIFSDSVTSAECSPAHLGYSFDGTVARFLNLNSNQLVRVLSKTTTAALVLHPIACALTFLTMLVSLFMLRRGSNGTARLPSLLTLIVGTLATLLTTIVFLIDVILVAVVRNHVKNDTDGDVTLNWGNAVWMVLGATVALWLAMVGACGGICACSRNRRTAKY</sequence>
<keyword evidence="3 5" id="KW-1133">Transmembrane helix</keyword>
<comment type="subcellular location">
    <subcellularLocation>
        <location evidence="1">Membrane</location>
        <topology evidence="1">Multi-pass membrane protein</topology>
    </subcellularLocation>
</comment>
<dbReference type="OrthoDB" id="2354757at2759"/>
<dbReference type="GO" id="GO:0005886">
    <property type="term" value="C:plasma membrane"/>
    <property type="evidence" value="ECO:0007669"/>
    <property type="project" value="InterPro"/>
</dbReference>
<dbReference type="Pfam" id="PF06687">
    <property type="entry name" value="SUR7"/>
    <property type="match status" value="1"/>
</dbReference>